<comment type="similarity">
    <text evidence="1">Belongs to the helicase family.</text>
</comment>
<evidence type="ECO:0000259" key="3">
    <source>
        <dbReference type="Pfam" id="PF05970"/>
    </source>
</evidence>
<dbReference type="PANTHER" id="PTHR47642">
    <property type="entry name" value="ATP-DEPENDENT DNA HELICASE"/>
    <property type="match status" value="1"/>
</dbReference>
<dbReference type="EC" id="5.6.2.3" evidence="1"/>
<dbReference type="InterPro" id="IPR027417">
    <property type="entry name" value="P-loop_NTPase"/>
</dbReference>
<keyword evidence="1" id="KW-0067">ATP-binding</keyword>
<dbReference type="Pfam" id="PF05970">
    <property type="entry name" value="PIF1"/>
    <property type="match status" value="1"/>
</dbReference>
<dbReference type="AlphaFoldDB" id="A0A9J6G7D2"/>
<keyword evidence="2" id="KW-0472">Membrane</keyword>
<sequence>MNYDDDVRHGDLNTFRLAFANVRLLVIDAVSMMGSALLAMVDIRMHQIKYCFDEPFGGMDVLLCDELHQLPPVRATEIYKSRKKQIRMQTDMPWQYFGYNLFVQTMHQKEVLFSSLLTKIGDGDRRSAMLQSLCASSAAAHNLCPRSVWLFNSNNDADTYNTSLVTGDASVVVSNADDIMIGHKSQNQFDDAKASLATMNVCGAGSLPAQTSLCVGNSYMLTANVDVTDELVKGVIGLLRYIQHDTEENKMARLCLVFPSEATGRVVRIKAAPVRTAFSDISAM</sequence>
<keyword evidence="1" id="KW-0233">DNA recombination</keyword>
<keyword evidence="1" id="KW-0227">DNA damage</keyword>
<reference evidence="4 5" key="1">
    <citation type="journal article" date="2020" name="Cell">
        <title>Large-Scale Comparative Analyses of Tick Genomes Elucidate Their Genetic Diversity and Vector Capacities.</title>
        <authorList>
            <consortium name="Tick Genome and Microbiome Consortium (TIGMIC)"/>
            <person name="Jia N."/>
            <person name="Wang J."/>
            <person name="Shi W."/>
            <person name="Du L."/>
            <person name="Sun Y."/>
            <person name="Zhan W."/>
            <person name="Jiang J.F."/>
            <person name="Wang Q."/>
            <person name="Zhang B."/>
            <person name="Ji P."/>
            <person name="Bell-Sakyi L."/>
            <person name="Cui X.M."/>
            <person name="Yuan T.T."/>
            <person name="Jiang B.G."/>
            <person name="Yang W.F."/>
            <person name="Lam T.T."/>
            <person name="Chang Q.C."/>
            <person name="Ding S.J."/>
            <person name="Wang X.J."/>
            <person name="Zhu J.G."/>
            <person name="Ruan X.D."/>
            <person name="Zhao L."/>
            <person name="Wei J.T."/>
            <person name="Ye R.Z."/>
            <person name="Que T.C."/>
            <person name="Du C.H."/>
            <person name="Zhou Y.H."/>
            <person name="Cheng J.X."/>
            <person name="Dai P.F."/>
            <person name="Guo W.B."/>
            <person name="Han X.H."/>
            <person name="Huang E.J."/>
            <person name="Li L.F."/>
            <person name="Wei W."/>
            <person name="Gao Y.C."/>
            <person name="Liu J.Z."/>
            <person name="Shao H.Z."/>
            <person name="Wang X."/>
            <person name="Wang C.C."/>
            <person name="Yang T.C."/>
            <person name="Huo Q.B."/>
            <person name="Li W."/>
            <person name="Chen H.Y."/>
            <person name="Chen S.E."/>
            <person name="Zhou L.G."/>
            <person name="Ni X.B."/>
            <person name="Tian J.H."/>
            <person name="Sheng Y."/>
            <person name="Liu T."/>
            <person name="Pan Y.S."/>
            <person name="Xia L.Y."/>
            <person name="Li J."/>
            <person name="Zhao F."/>
            <person name="Cao W.C."/>
        </authorList>
    </citation>
    <scope>NUCLEOTIDE SEQUENCE [LARGE SCALE GENOMIC DNA]</scope>
    <source>
        <strain evidence="4">HaeL-2018</strain>
    </source>
</reference>
<evidence type="ECO:0000313" key="4">
    <source>
        <dbReference type="EMBL" id="KAH9370815.1"/>
    </source>
</evidence>
<comment type="catalytic activity">
    <reaction evidence="1">
        <text>ATP + H2O = ADP + phosphate + H(+)</text>
        <dbReference type="Rhea" id="RHEA:13065"/>
        <dbReference type="ChEBI" id="CHEBI:15377"/>
        <dbReference type="ChEBI" id="CHEBI:15378"/>
        <dbReference type="ChEBI" id="CHEBI:30616"/>
        <dbReference type="ChEBI" id="CHEBI:43474"/>
        <dbReference type="ChEBI" id="CHEBI:456216"/>
        <dbReference type="EC" id="5.6.2.3"/>
    </reaction>
</comment>
<keyword evidence="1" id="KW-0378">Hydrolase</keyword>
<proteinExistence type="inferred from homology"/>
<dbReference type="GO" id="GO:0016787">
    <property type="term" value="F:hydrolase activity"/>
    <property type="evidence" value="ECO:0007669"/>
    <property type="project" value="UniProtKB-KW"/>
</dbReference>
<organism evidence="4 5">
    <name type="scientific">Haemaphysalis longicornis</name>
    <name type="common">Bush tick</name>
    <dbReference type="NCBI Taxonomy" id="44386"/>
    <lineage>
        <taxon>Eukaryota</taxon>
        <taxon>Metazoa</taxon>
        <taxon>Ecdysozoa</taxon>
        <taxon>Arthropoda</taxon>
        <taxon>Chelicerata</taxon>
        <taxon>Arachnida</taxon>
        <taxon>Acari</taxon>
        <taxon>Parasitiformes</taxon>
        <taxon>Ixodida</taxon>
        <taxon>Ixodoidea</taxon>
        <taxon>Ixodidae</taxon>
        <taxon>Haemaphysalinae</taxon>
        <taxon>Haemaphysalis</taxon>
    </lineage>
</organism>
<gene>
    <name evidence="4" type="ORF">HPB48_006300</name>
</gene>
<protein>
    <recommendedName>
        <fullName evidence="1">ATP-dependent DNA helicase</fullName>
        <ecNumber evidence="1">5.6.2.3</ecNumber>
    </recommendedName>
</protein>
<keyword evidence="5" id="KW-1185">Reference proteome</keyword>
<dbReference type="GO" id="GO:0000723">
    <property type="term" value="P:telomere maintenance"/>
    <property type="evidence" value="ECO:0007669"/>
    <property type="project" value="InterPro"/>
</dbReference>
<keyword evidence="2" id="KW-0812">Transmembrane</keyword>
<dbReference type="GO" id="GO:0043139">
    <property type="term" value="F:5'-3' DNA helicase activity"/>
    <property type="evidence" value="ECO:0007669"/>
    <property type="project" value="UniProtKB-EC"/>
</dbReference>
<dbReference type="GO" id="GO:0006281">
    <property type="term" value="P:DNA repair"/>
    <property type="evidence" value="ECO:0007669"/>
    <property type="project" value="UniProtKB-KW"/>
</dbReference>
<dbReference type="InterPro" id="IPR051055">
    <property type="entry name" value="PIF1_helicase"/>
</dbReference>
<dbReference type="GO" id="GO:0006310">
    <property type="term" value="P:DNA recombination"/>
    <property type="evidence" value="ECO:0007669"/>
    <property type="project" value="UniProtKB-KW"/>
</dbReference>
<comment type="caution">
    <text evidence="4">The sequence shown here is derived from an EMBL/GenBank/DDBJ whole genome shotgun (WGS) entry which is preliminary data.</text>
</comment>
<dbReference type="VEuPathDB" id="VectorBase:HLOH_046934"/>
<dbReference type="OrthoDB" id="6512546at2759"/>
<evidence type="ECO:0000256" key="2">
    <source>
        <dbReference type="SAM" id="Phobius"/>
    </source>
</evidence>
<keyword evidence="1" id="KW-0347">Helicase</keyword>
<dbReference type="EMBL" id="JABSTR010000005">
    <property type="protein sequence ID" value="KAH9370815.1"/>
    <property type="molecule type" value="Genomic_DNA"/>
</dbReference>
<accession>A0A9J6G7D2</accession>
<dbReference type="GO" id="GO:0005524">
    <property type="term" value="F:ATP binding"/>
    <property type="evidence" value="ECO:0007669"/>
    <property type="project" value="UniProtKB-KW"/>
</dbReference>
<dbReference type="Gene3D" id="3.40.50.300">
    <property type="entry name" value="P-loop containing nucleotide triphosphate hydrolases"/>
    <property type="match status" value="1"/>
</dbReference>
<keyword evidence="2" id="KW-1133">Transmembrane helix</keyword>
<evidence type="ECO:0000313" key="5">
    <source>
        <dbReference type="Proteomes" id="UP000821853"/>
    </source>
</evidence>
<keyword evidence="1" id="KW-0547">Nucleotide-binding</keyword>
<keyword evidence="1" id="KW-0234">DNA repair</keyword>
<name>A0A9J6G7D2_HAELO</name>
<dbReference type="InterPro" id="IPR010285">
    <property type="entry name" value="DNA_helicase_pif1-like_DEAD"/>
</dbReference>
<feature type="domain" description="DNA helicase Pif1-like DEAD-box helicase" evidence="3">
    <location>
        <begin position="19"/>
        <end position="124"/>
    </location>
</feature>
<comment type="cofactor">
    <cofactor evidence="1">
        <name>Mg(2+)</name>
        <dbReference type="ChEBI" id="CHEBI:18420"/>
    </cofactor>
</comment>
<feature type="transmembrane region" description="Helical" evidence="2">
    <location>
        <begin position="20"/>
        <end position="41"/>
    </location>
</feature>
<evidence type="ECO:0000256" key="1">
    <source>
        <dbReference type="RuleBase" id="RU363044"/>
    </source>
</evidence>
<dbReference type="Proteomes" id="UP000821853">
    <property type="component" value="Chromosome 3"/>
</dbReference>